<keyword evidence="4" id="KW-1185">Reference proteome</keyword>
<proteinExistence type="predicted"/>
<dbReference type="SUPFAM" id="SSF48179">
    <property type="entry name" value="6-phosphogluconate dehydrogenase C-terminal domain-like"/>
    <property type="match status" value="2"/>
</dbReference>
<evidence type="ECO:0000259" key="2">
    <source>
        <dbReference type="Pfam" id="PF14833"/>
    </source>
</evidence>
<dbReference type="EMBL" id="KN848065">
    <property type="protein sequence ID" value="KIY01114.1"/>
    <property type="molecule type" value="Genomic_DNA"/>
</dbReference>
<dbReference type="GeneID" id="27708412"/>
<dbReference type="Gene3D" id="3.40.50.720">
    <property type="entry name" value="NAD(P)-binding Rossmann-like Domain"/>
    <property type="match status" value="1"/>
</dbReference>
<name>A0A0D2KWE5_9EURO</name>
<accession>A0A0D2KWE5</accession>
<protein>
    <recommendedName>
        <fullName evidence="5">3-hydroxyisobutyrate dehydrogenase</fullName>
    </recommendedName>
</protein>
<evidence type="ECO:0000313" key="4">
    <source>
        <dbReference type="Proteomes" id="UP000053411"/>
    </source>
</evidence>
<gene>
    <name evidence="3" type="ORF">Z520_02666</name>
</gene>
<feature type="domain" description="3-hydroxyisobutyrate dehydrogenase-like NAD-binding" evidence="2">
    <location>
        <begin position="322"/>
        <end position="418"/>
    </location>
</feature>
<dbReference type="VEuPathDB" id="FungiDB:Z520_02666"/>
<evidence type="ECO:0000313" key="3">
    <source>
        <dbReference type="EMBL" id="KIY01114.1"/>
    </source>
</evidence>
<dbReference type="InterPro" id="IPR013328">
    <property type="entry name" value="6PGD_dom2"/>
</dbReference>
<dbReference type="GO" id="GO:0050661">
    <property type="term" value="F:NADP binding"/>
    <property type="evidence" value="ECO:0007669"/>
    <property type="project" value="InterPro"/>
</dbReference>
<dbReference type="Pfam" id="PF03446">
    <property type="entry name" value="NAD_binding_2"/>
    <property type="match status" value="1"/>
</dbReference>
<dbReference type="AlphaFoldDB" id="A0A0D2KWE5"/>
<dbReference type="PANTHER" id="PTHR43060">
    <property type="entry name" value="3-HYDROXYISOBUTYRATE DEHYDROGENASE-LIKE 1, MITOCHONDRIAL-RELATED"/>
    <property type="match status" value="1"/>
</dbReference>
<dbReference type="InterPro" id="IPR006115">
    <property type="entry name" value="6PGDH_NADP-bd"/>
</dbReference>
<evidence type="ECO:0000259" key="1">
    <source>
        <dbReference type="Pfam" id="PF03446"/>
    </source>
</evidence>
<dbReference type="InterPro" id="IPR029154">
    <property type="entry name" value="HIBADH-like_NADP-bd"/>
</dbReference>
<dbReference type="GO" id="GO:0051287">
    <property type="term" value="F:NAD binding"/>
    <property type="evidence" value="ECO:0007669"/>
    <property type="project" value="InterPro"/>
</dbReference>
<dbReference type="SUPFAM" id="SSF51735">
    <property type="entry name" value="NAD(P)-binding Rossmann-fold domains"/>
    <property type="match status" value="1"/>
</dbReference>
<dbReference type="InterPro" id="IPR008927">
    <property type="entry name" value="6-PGluconate_DH-like_C_sf"/>
</dbReference>
<dbReference type="RefSeq" id="XP_016635236.1">
    <property type="nucleotide sequence ID" value="XM_016773179.1"/>
</dbReference>
<feature type="domain" description="3-hydroxyisobutyrate dehydrogenase-like NAD-binding" evidence="2">
    <location>
        <begin position="173"/>
        <end position="291"/>
    </location>
</feature>
<reference evidence="3 4" key="1">
    <citation type="submission" date="2015-01" db="EMBL/GenBank/DDBJ databases">
        <title>The Genome Sequence of Fonsecaea multimorphosa CBS 102226.</title>
        <authorList>
            <consortium name="The Broad Institute Genomics Platform"/>
            <person name="Cuomo C."/>
            <person name="de Hoog S."/>
            <person name="Gorbushina A."/>
            <person name="Stielow B."/>
            <person name="Teixiera M."/>
            <person name="Abouelleil A."/>
            <person name="Chapman S.B."/>
            <person name="Priest M."/>
            <person name="Young S.K."/>
            <person name="Wortman J."/>
            <person name="Nusbaum C."/>
            <person name="Birren B."/>
        </authorList>
    </citation>
    <scope>NUCLEOTIDE SEQUENCE [LARGE SCALE GENOMIC DNA]</scope>
    <source>
        <strain evidence="3 4">CBS 102226</strain>
    </source>
</reference>
<dbReference type="STRING" id="1442371.A0A0D2KWE5"/>
<sequence length="421" mass="44625">MGNSPRVGVIGLGAMGMGMASTLLREGFDTTGFDVSSSAMEKFKQNGGKGASSPRGVAMTVDILVVVVANSDQTSSVLFDPQTGAVPALPRNAVILLCITASPDYVMGLGGRLREAGRSDIRVIDCPISGGELRAWQGSLSLLCAGEDADIDTCRPVLDALSSRLHVITGGVGAGSRLKLVHQILVGVHIIAANEVMGLCHLACMNLQSVHDQVMGSDSASWLFGQRTSHVIDGEKVPASSLRIIAKDLAMVMNYGDRYKATLPLASIAHQLFLQVQSAGWGVEDDCLVLNAYLLGRGDMETVRKGVDQSQASHEYGLEAGAICDLLLGIHSTIAVEVLRFARGLGLDIANVREVVKDAAGSSVVFDKICGEVIGRDSFSLGKLNNSTTIREKLSRAIHAAARLHYPLFLSAEALQQWYNP</sequence>
<evidence type="ECO:0008006" key="5">
    <source>
        <dbReference type="Google" id="ProtNLM"/>
    </source>
</evidence>
<dbReference type="PANTHER" id="PTHR43060:SF17">
    <property type="entry name" value="L-THREONATE DEHYDROGENASE"/>
    <property type="match status" value="1"/>
</dbReference>
<organism evidence="3 4">
    <name type="scientific">Fonsecaea multimorphosa CBS 102226</name>
    <dbReference type="NCBI Taxonomy" id="1442371"/>
    <lineage>
        <taxon>Eukaryota</taxon>
        <taxon>Fungi</taxon>
        <taxon>Dikarya</taxon>
        <taxon>Ascomycota</taxon>
        <taxon>Pezizomycotina</taxon>
        <taxon>Eurotiomycetes</taxon>
        <taxon>Chaetothyriomycetidae</taxon>
        <taxon>Chaetothyriales</taxon>
        <taxon>Herpotrichiellaceae</taxon>
        <taxon>Fonsecaea</taxon>
    </lineage>
</organism>
<dbReference type="Proteomes" id="UP000053411">
    <property type="component" value="Unassembled WGS sequence"/>
</dbReference>
<feature type="domain" description="6-phosphogluconate dehydrogenase NADP-binding" evidence="1">
    <location>
        <begin position="6"/>
        <end position="166"/>
    </location>
</feature>
<dbReference type="Gene3D" id="1.10.1040.10">
    <property type="entry name" value="N-(1-d-carboxylethyl)-l-norvaline Dehydrogenase, domain 2"/>
    <property type="match status" value="2"/>
</dbReference>
<dbReference type="Pfam" id="PF14833">
    <property type="entry name" value="NAD_binding_11"/>
    <property type="match status" value="2"/>
</dbReference>
<dbReference type="OrthoDB" id="48988at2759"/>
<dbReference type="InterPro" id="IPR036291">
    <property type="entry name" value="NAD(P)-bd_dom_sf"/>
</dbReference>